<gene>
    <name evidence="1" type="ORF">BXY66_0471</name>
</gene>
<proteinExistence type="predicted"/>
<protein>
    <recommendedName>
        <fullName evidence="3">Sulfotransferase family protein</fullName>
    </recommendedName>
</protein>
<dbReference type="OrthoDB" id="7976614at2"/>
<dbReference type="InterPro" id="IPR040632">
    <property type="entry name" value="Sulfotransfer_4"/>
</dbReference>
<dbReference type="Pfam" id="PF17784">
    <property type="entry name" value="Sulfotransfer_4"/>
    <property type="match status" value="1"/>
</dbReference>
<organism evidence="1 2">
    <name type="scientific">Shimia isoporae</name>
    <dbReference type="NCBI Taxonomy" id="647720"/>
    <lineage>
        <taxon>Bacteria</taxon>
        <taxon>Pseudomonadati</taxon>
        <taxon>Pseudomonadota</taxon>
        <taxon>Alphaproteobacteria</taxon>
        <taxon>Rhodobacterales</taxon>
        <taxon>Roseobacteraceae</taxon>
    </lineage>
</organism>
<evidence type="ECO:0000313" key="1">
    <source>
        <dbReference type="EMBL" id="TCL08434.1"/>
    </source>
</evidence>
<evidence type="ECO:0008006" key="3">
    <source>
        <dbReference type="Google" id="ProtNLM"/>
    </source>
</evidence>
<dbReference type="InterPro" id="IPR027417">
    <property type="entry name" value="P-loop_NTPase"/>
</dbReference>
<keyword evidence="2" id="KW-1185">Reference proteome</keyword>
<name>A0A4R1NJR2_9RHOB</name>
<accession>A0A4R1NJR2</accession>
<evidence type="ECO:0000313" key="2">
    <source>
        <dbReference type="Proteomes" id="UP000295673"/>
    </source>
</evidence>
<dbReference type="SUPFAM" id="SSF52540">
    <property type="entry name" value="P-loop containing nucleoside triphosphate hydrolases"/>
    <property type="match status" value="1"/>
</dbReference>
<dbReference type="EMBL" id="SMGR01000001">
    <property type="protein sequence ID" value="TCL08434.1"/>
    <property type="molecule type" value="Genomic_DNA"/>
</dbReference>
<dbReference type="RefSeq" id="WP_132858560.1">
    <property type="nucleotide sequence ID" value="NZ_SMGR01000001.1"/>
</dbReference>
<dbReference type="AlphaFoldDB" id="A0A4R1NJR2"/>
<reference evidence="1 2" key="1">
    <citation type="submission" date="2019-03" db="EMBL/GenBank/DDBJ databases">
        <title>Genomic Encyclopedia of Archaeal and Bacterial Type Strains, Phase II (KMG-II): from individual species to whole genera.</title>
        <authorList>
            <person name="Goeker M."/>
        </authorList>
    </citation>
    <scope>NUCLEOTIDE SEQUENCE [LARGE SCALE GENOMIC DNA]</scope>
    <source>
        <strain evidence="1 2">DSM 26433</strain>
    </source>
</reference>
<comment type="caution">
    <text evidence="1">The sequence shown here is derived from an EMBL/GenBank/DDBJ whole genome shotgun (WGS) entry which is preliminary data.</text>
</comment>
<dbReference type="Proteomes" id="UP000295673">
    <property type="component" value="Unassembled WGS sequence"/>
</dbReference>
<dbReference type="Gene3D" id="3.40.50.300">
    <property type="entry name" value="P-loop containing nucleotide triphosphate hydrolases"/>
    <property type="match status" value="1"/>
</dbReference>
<sequence length="225" mass="26149">MGSEPLLFQIGFNKCATSALFFLFLKSGYNALHSGGKFYKRKNGGLLKNINPQRMINDNITAGRAPLEGLERFHAFFDMEFKKRGLNIENFLHYKVFAEHYPHAKFLLNIRDKDKWLRSRIRHSDGFYLQSEMDRLGLTEKQTTEKWAAFFDRHIANVQSYFENDPDRLIVFNTDHDDIGKVISAVSPDFTLRRKRWGRVRQTDQVVEKKGWDDVGASTPLKIAA</sequence>